<dbReference type="SUPFAM" id="SSF53927">
    <property type="entry name" value="Cytidine deaminase-like"/>
    <property type="match status" value="1"/>
</dbReference>
<dbReference type="EMBL" id="KB203629">
    <property type="protein sequence ID" value="ESO83620.1"/>
    <property type="molecule type" value="Genomic_DNA"/>
</dbReference>
<evidence type="ECO:0000256" key="10">
    <source>
        <dbReference type="PIRSR" id="PIRSR606262-1"/>
    </source>
</evidence>
<evidence type="ECO:0000256" key="7">
    <source>
        <dbReference type="ARBA" id="ARBA00022833"/>
    </source>
</evidence>
<accession>V3ZME5</accession>
<dbReference type="GO" id="GO:0005829">
    <property type="term" value="C:cytosol"/>
    <property type="evidence" value="ECO:0007669"/>
    <property type="project" value="TreeGrafter"/>
</dbReference>
<dbReference type="InterPro" id="IPR050202">
    <property type="entry name" value="Cyt/Deoxycyt_deaminase"/>
</dbReference>
<evidence type="ECO:0000256" key="5">
    <source>
        <dbReference type="ARBA" id="ARBA00022723"/>
    </source>
</evidence>
<dbReference type="STRING" id="225164.V3ZME5"/>
<dbReference type="InterPro" id="IPR006262">
    <property type="entry name" value="Cyt_deam_tetra"/>
</dbReference>
<dbReference type="GeneID" id="20233381"/>
<evidence type="ECO:0000256" key="2">
    <source>
        <dbReference type="ARBA" id="ARBA00003949"/>
    </source>
</evidence>
<comment type="similarity">
    <text evidence="3 13">Belongs to the cytidine and deoxycytidylate deaminase family.</text>
</comment>
<keyword evidence="5 12" id="KW-0479">Metal-binding</keyword>
<reference evidence="15 16" key="1">
    <citation type="journal article" date="2013" name="Nature">
        <title>Insights into bilaterian evolution from three spiralian genomes.</title>
        <authorList>
            <person name="Simakov O."/>
            <person name="Marletaz F."/>
            <person name="Cho S.J."/>
            <person name="Edsinger-Gonzales E."/>
            <person name="Havlak P."/>
            <person name="Hellsten U."/>
            <person name="Kuo D.H."/>
            <person name="Larsson T."/>
            <person name="Lv J."/>
            <person name="Arendt D."/>
            <person name="Savage R."/>
            <person name="Osoegawa K."/>
            <person name="de Jong P."/>
            <person name="Grimwood J."/>
            <person name="Chapman J.A."/>
            <person name="Shapiro H."/>
            <person name="Aerts A."/>
            <person name="Otillar R.P."/>
            <person name="Terry A.Y."/>
            <person name="Boore J.L."/>
            <person name="Grigoriev I.V."/>
            <person name="Lindberg D.R."/>
            <person name="Seaver E.C."/>
            <person name="Weisblat D.A."/>
            <person name="Putnam N.H."/>
            <person name="Rokhsar D.S."/>
        </authorList>
    </citation>
    <scope>NUCLEOTIDE SEQUENCE [LARGE SCALE GENOMIC DNA]</scope>
</reference>
<feature type="active site" description="Proton donor" evidence="10">
    <location>
        <position position="54"/>
    </location>
</feature>
<comment type="catalytic activity">
    <reaction evidence="9 13">
        <text>cytidine + H2O + H(+) = uridine + NH4(+)</text>
        <dbReference type="Rhea" id="RHEA:16069"/>
        <dbReference type="ChEBI" id="CHEBI:15377"/>
        <dbReference type="ChEBI" id="CHEBI:15378"/>
        <dbReference type="ChEBI" id="CHEBI:16704"/>
        <dbReference type="ChEBI" id="CHEBI:17562"/>
        <dbReference type="ChEBI" id="CHEBI:28938"/>
        <dbReference type="EC" id="3.5.4.5"/>
    </reaction>
</comment>
<evidence type="ECO:0000256" key="8">
    <source>
        <dbReference type="ARBA" id="ARBA00032005"/>
    </source>
</evidence>
<dbReference type="GO" id="GO:0072527">
    <property type="term" value="P:pyrimidine-containing compound metabolic process"/>
    <property type="evidence" value="ECO:0007669"/>
    <property type="project" value="UniProtKB-ARBA"/>
</dbReference>
<feature type="binding site" evidence="12">
    <location>
        <position position="85"/>
    </location>
    <ligand>
        <name>Zn(2+)</name>
        <dbReference type="ChEBI" id="CHEBI:29105"/>
        <note>catalytic</note>
    </ligand>
</feature>
<dbReference type="CDD" id="cd01283">
    <property type="entry name" value="cytidine_deaminase"/>
    <property type="match status" value="1"/>
</dbReference>
<dbReference type="GO" id="GO:0042802">
    <property type="term" value="F:identical protein binding"/>
    <property type="evidence" value="ECO:0007669"/>
    <property type="project" value="UniProtKB-ARBA"/>
</dbReference>
<evidence type="ECO:0000256" key="12">
    <source>
        <dbReference type="PIRSR" id="PIRSR606262-3"/>
    </source>
</evidence>
<feature type="binding site" evidence="11">
    <location>
        <begin position="41"/>
        <end position="47"/>
    </location>
    <ligand>
        <name>substrate</name>
    </ligand>
</feature>
<keyword evidence="16" id="KW-1185">Reference proteome</keyword>
<dbReference type="FunFam" id="3.40.140.10:FF:000008">
    <property type="entry name" value="Cytidine deaminase"/>
    <property type="match status" value="1"/>
</dbReference>
<comment type="function">
    <text evidence="2 13">This enzyme scavenges exogenous and endogenous cytidine and 2'-deoxycytidine for UMP synthesis.</text>
</comment>
<proteinExistence type="inferred from homology"/>
<keyword evidence="7 12" id="KW-0862">Zinc</keyword>
<feature type="binding site" evidence="12">
    <location>
        <position position="88"/>
    </location>
    <ligand>
        <name>Zn(2+)</name>
        <dbReference type="ChEBI" id="CHEBI:29105"/>
        <note>catalytic</note>
    </ligand>
</feature>
<evidence type="ECO:0000259" key="14">
    <source>
        <dbReference type="PROSITE" id="PS51747"/>
    </source>
</evidence>
<keyword evidence="6 13" id="KW-0378">Hydrolase</keyword>
<dbReference type="KEGG" id="lgi:LOTGIDRAFT_133100"/>
<dbReference type="InterPro" id="IPR002125">
    <property type="entry name" value="CMP_dCMP_dom"/>
</dbReference>
<evidence type="ECO:0000313" key="16">
    <source>
        <dbReference type="Proteomes" id="UP000030746"/>
    </source>
</evidence>
<dbReference type="EC" id="3.5.4.5" evidence="4 13"/>
<evidence type="ECO:0000256" key="1">
    <source>
        <dbReference type="ARBA" id="ARBA00001947"/>
    </source>
</evidence>
<name>V3ZME5_LOTGI</name>
<dbReference type="OrthoDB" id="414540at2759"/>
<dbReference type="Pfam" id="PF00383">
    <property type="entry name" value="dCMP_cyt_deam_1"/>
    <property type="match status" value="1"/>
</dbReference>
<feature type="domain" description="CMP/dCMP-type deaminase" evidence="14">
    <location>
        <begin position="1"/>
        <end position="126"/>
    </location>
</feature>
<evidence type="ECO:0000256" key="3">
    <source>
        <dbReference type="ARBA" id="ARBA00006576"/>
    </source>
</evidence>
<organism evidence="15 16">
    <name type="scientific">Lottia gigantea</name>
    <name type="common">Giant owl limpet</name>
    <dbReference type="NCBI Taxonomy" id="225164"/>
    <lineage>
        <taxon>Eukaryota</taxon>
        <taxon>Metazoa</taxon>
        <taxon>Spiralia</taxon>
        <taxon>Lophotrochozoa</taxon>
        <taxon>Mollusca</taxon>
        <taxon>Gastropoda</taxon>
        <taxon>Patellogastropoda</taxon>
        <taxon>Lottioidea</taxon>
        <taxon>Lottiidae</taxon>
        <taxon>Lottia</taxon>
    </lineage>
</organism>
<protein>
    <recommendedName>
        <fullName evidence="4 13">Cytidine deaminase</fullName>
        <ecNumber evidence="4 13">3.5.4.5</ecNumber>
    </recommendedName>
    <alternativeName>
        <fullName evidence="8 13">Cytidine aminohydrolase</fullName>
    </alternativeName>
</protein>
<dbReference type="Gene3D" id="3.40.140.10">
    <property type="entry name" value="Cytidine Deaminase, domain 2"/>
    <property type="match status" value="1"/>
</dbReference>
<dbReference type="PROSITE" id="PS51747">
    <property type="entry name" value="CYT_DCMP_DEAMINASES_2"/>
    <property type="match status" value="1"/>
</dbReference>
<dbReference type="GO" id="GO:0055086">
    <property type="term" value="P:nucleobase-containing small molecule metabolic process"/>
    <property type="evidence" value="ECO:0007669"/>
    <property type="project" value="UniProtKB-ARBA"/>
</dbReference>
<feature type="binding site" evidence="12">
    <location>
        <position position="52"/>
    </location>
    <ligand>
        <name>Zn(2+)</name>
        <dbReference type="ChEBI" id="CHEBI:29105"/>
        <note>catalytic</note>
    </ligand>
</feature>
<evidence type="ECO:0000256" key="13">
    <source>
        <dbReference type="RuleBase" id="RU364006"/>
    </source>
</evidence>
<dbReference type="InterPro" id="IPR016192">
    <property type="entry name" value="APOBEC/CMP_deaminase_Zn-bd"/>
</dbReference>
<dbReference type="HOGENOM" id="CLU_097262_0_1_1"/>
<dbReference type="CTD" id="20233381"/>
<comment type="cofactor">
    <cofactor evidence="1 12 13">
        <name>Zn(2+)</name>
        <dbReference type="ChEBI" id="CHEBI:29105"/>
    </cofactor>
</comment>
<evidence type="ECO:0000256" key="11">
    <source>
        <dbReference type="PIRSR" id="PIRSR606262-2"/>
    </source>
</evidence>
<dbReference type="AlphaFoldDB" id="V3ZME5"/>
<comment type="catalytic activity">
    <reaction evidence="13">
        <text>2'-deoxycytidine + H2O + H(+) = 2'-deoxyuridine + NH4(+)</text>
        <dbReference type="Rhea" id="RHEA:13433"/>
        <dbReference type="ChEBI" id="CHEBI:15377"/>
        <dbReference type="ChEBI" id="CHEBI:15378"/>
        <dbReference type="ChEBI" id="CHEBI:15698"/>
        <dbReference type="ChEBI" id="CHEBI:16450"/>
        <dbReference type="ChEBI" id="CHEBI:28938"/>
        <dbReference type="EC" id="3.5.4.5"/>
    </reaction>
</comment>
<evidence type="ECO:0000256" key="6">
    <source>
        <dbReference type="ARBA" id="ARBA00022801"/>
    </source>
</evidence>
<dbReference type="OMA" id="LTHFTCV"/>
<dbReference type="GO" id="GO:0004126">
    <property type="term" value="F:cytidine deaminase activity"/>
    <property type="evidence" value="ECO:0007669"/>
    <property type="project" value="UniProtKB-UniRule"/>
</dbReference>
<feature type="non-terminal residue" evidence="15">
    <location>
        <position position="1"/>
    </location>
</feature>
<dbReference type="GO" id="GO:0008270">
    <property type="term" value="F:zinc ion binding"/>
    <property type="evidence" value="ECO:0007669"/>
    <property type="project" value="UniProtKB-UniRule"/>
</dbReference>
<evidence type="ECO:0000313" key="15">
    <source>
        <dbReference type="EMBL" id="ESO83620.1"/>
    </source>
</evidence>
<dbReference type="PROSITE" id="PS00903">
    <property type="entry name" value="CYT_DCMP_DEAMINASES_1"/>
    <property type="match status" value="1"/>
</dbReference>
<sequence length="136" mass="15123">IYKLIKMSQEAKSFSYSPYSHFPVGAALLTEDGDHIFTGCNVENASYGLTICAERIAIFKAVSEGYKRFKAIAISSNLKSIITPCGACRQVLREFGKDWLVYMTKPDCTYIVKTVDELLPLGFGGDDLDEHQQQGQ</sequence>
<dbReference type="PANTHER" id="PTHR11644:SF2">
    <property type="entry name" value="CYTIDINE DEAMINASE"/>
    <property type="match status" value="1"/>
</dbReference>
<dbReference type="InterPro" id="IPR016193">
    <property type="entry name" value="Cytidine_deaminase-like"/>
</dbReference>
<dbReference type="RefSeq" id="XP_009065650.1">
    <property type="nucleotide sequence ID" value="XM_009067402.1"/>
</dbReference>
<dbReference type="Proteomes" id="UP000030746">
    <property type="component" value="Unassembled WGS sequence"/>
</dbReference>
<evidence type="ECO:0000256" key="9">
    <source>
        <dbReference type="ARBA" id="ARBA00049558"/>
    </source>
</evidence>
<gene>
    <name evidence="15" type="ORF">LOTGIDRAFT_133100</name>
</gene>
<evidence type="ECO:0000256" key="4">
    <source>
        <dbReference type="ARBA" id="ARBA00012783"/>
    </source>
</evidence>
<dbReference type="NCBIfam" id="TIGR01354">
    <property type="entry name" value="cyt_deam_tetra"/>
    <property type="match status" value="1"/>
</dbReference>
<dbReference type="PANTHER" id="PTHR11644">
    <property type="entry name" value="CYTIDINE DEAMINASE"/>
    <property type="match status" value="1"/>
</dbReference>
<dbReference type="NCBIfam" id="NF004064">
    <property type="entry name" value="PRK05578.1"/>
    <property type="match status" value="1"/>
</dbReference>